<keyword evidence="4" id="KW-0904">Protein phosphatase</keyword>
<reference evidence="8 9" key="1">
    <citation type="submission" date="2018-08" db="EMBL/GenBank/DDBJ databases">
        <title>A genome reference for cultivated species of the human gut microbiota.</title>
        <authorList>
            <person name="Zou Y."/>
            <person name="Xue W."/>
            <person name="Luo G."/>
        </authorList>
    </citation>
    <scope>NUCLEOTIDE SEQUENCE [LARGE SCALE GENOMIC DNA]</scope>
    <source>
        <strain evidence="6 9">AF21-24</strain>
        <strain evidence="7 8">AM22-9LB</strain>
    </source>
</reference>
<evidence type="ECO:0000256" key="2">
    <source>
        <dbReference type="ARBA" id="ARBA00013064"/>
    </source>
</evidence>
<comment type="catalytic activity">
    <reaction evidence="5">
        <text>O-phospho-L-tyrosyl-[protein] + H2O = L-tyrosyl-[protein] + phosphate</text>
        <dbReference type="Rhea" id="RHEA:10684"/>
        <dbReference type="Rhea" id="RHEA-COMP:10136"/>
        <dbReference type="Rhea" id="RHEA-COMP:20101"/>
        <dbReference type="ChEBI" id="CHEBI:15377"/>
        <dbReference type="ChEBI" id="CHEBI:43474"/>
        <dbReference type="ChEBI" id="CHEBI:46858"/>
        <dbReference type="ChEBI" id="CHEBI:61978"/>
        <dbReference type="EC" id="3.1.3.48"/>
    </reaction>
</comment>
<dbReference type="RefSeq" id="WP_117628232.1">
    <property type="nucleotide sequence ID" value="NZ_JAJCJV010000021.1"/>
</dbReference>
<organism evidence="6 9">
    <name type="scientific">Blautia obeum</name>
    <dbReference type="NCBI Taxonomy" id="40520"/>
    <lineage>
        <taxon>Bacteria</taxon>
        <taxon>Bacillati</taxon>
        <taxon>Bacillota</taxon>
        <taxon>Clostridia</taxon>
        <taxon>Lachnospirales</taxon>
        <taxon>Lachnospiraceae</taxon>
        <taxon>Blautia</taxon>
    </lineage>
</organism>
<dbReference type="GO" id="GO:0030145">
    <property type="term" value="F:manganese ion binding"/>
    <property type="evidence" value="ECO:0007669"/>
    <property type="project" value="InterPro"/>
</dbReference>
<comment type="caution">
    <text evidence="6">The sequence shown here is derived from an EMBL/GenBank/DDBJ whole genome shotgun (WGS) entry which is preliminary data.</text>
</comment>
<evidence type="ECO:0000313" key="9">
    <source>
        <dbReference type="Proteomes" id="UP000284242"/>
    </source>
</evidence>
<dbReference type="PANTHER" id="PTHR39181">
    <property type="entry name" value="TYROSINE-PROTEIN PHOSPHATASE YWQE"/>
    <property type="match status" value="1"/>
</dbReference>
<dbReference type="EC" id="3.1.3.48" evidence="2"/>
<accession>A0A412L5D8</accession>
<sequence length="257" mass="29871">MIDIHAHILPDLDDGSEDMEESLEMAELSVESGVEIMAATPHSNQMGRFENFQSEQLLEKYRQLRTALEKEKIPLHILEGMEIFASEDIAQKIKNKQLSGINGTDYYLVEFPFDADPWWIRECLEDIFDTGKIPLIAHPERYFCIQDYPELIYEWVQNGCVTQMNKGSILGRFGRSVMETAHILLKNDLISCIASDAHHSYIRTPHMSETKTALVHIGGYEYAWHLTEENPERIIKNIQIPLHGRRPDRRRKYFRPV</sequence>
<dbReference type="AlphaFoldDB" id="A0A412L5D8"/>
<dbReference type="EMBL" id="QRVV01000005">
    <property type="protein sequence ID" value="RGS75595.1"/>
    <property type="molecule type" value="Genomic_DNA"/>
</dbReference>
<dbReference type="InterPro" id="IPR016195">
    <property type="entry name" value="Pol/histidinol_Pase-like"/>
</dbReference>
<evidence type="ECO:0000313" key="6">
    <source>
        <dbReference type="EMBL" id="RGS75595.1"/>
    </source>
</evidence>
<dbReference type="PANTHER" id="PTHR39181:SF1">
    <property type="entry name" value="TYROSINE-PROTEIN PHOSPHATASE YWQE"/>
    <property type="match status" value="1"/>
</dbReference>
<name>A0A412L5D8_9FIRM</name>
<dbReference type="SUPFAM" id="SSF89550">
    <property type="entry name" value="PHP domain-like"/>
    <property type="match status" value="1"/>
</dbReference>
<evidence type="ECO:0000256" key="4">
    <source>
        <dbReference type="ARBA" id="ARBA00022912"/>
    </source>
</evidence>
<dbReference type="Proteomes" id="UP000284242">
    <property type="component" value="Unassembled WGS sequence"/>
</dbReference>
<comment type="similarity">
    <text evidence="1">Belongs to the metallo-dependent hydrolases superfamily. CpsB/CapC family.</text>
</comment>
<evidence type="ECO:0000256" key="5">
    <source>
        <dbReference type="ARBA" id="ARBA00051722"/>
    </source>
</evidence>
<evidence type="ECO:0000256" key="1">
    <source>
        <dbReference type="ARBA" id="ARBA00005750"/>
    </source>
</evidence>
<evidence type="ECO:0000313" key="7">
    <source>
        <dbReference type="EMBL" id="RHG18005.1"/>
    </source>
</evidence>
<protein>
    <recommendedName>
        <fullName evidence="2">protein-tyrosine-phosphatase</fullName>
        <ecNumber evidence="2">3.1.3.48</ecNumber>
    </recommendedName>
</protein>
<gene>
    <name evidence="7" type="ORF">DW272_08335</name>
    <name evidence="6" type="ORF">DWX77_03285</name>
</gene>
<evidence type="ECO:0000256" key="3">
    <source>
        <dbReference type="ARBA" id="ARBA00022801"/>
    </source>
</evidence>
<dbReference type="Gene3D" id="3.20.20.140">
    <property type="entry name" value="Metal-dependent hydrolases"/>
    <property type="match status" value="1"/>
</dbReference>
<dbReference type="EMBL" id="QRHZ01000003">
    <property type="protein sequence ID" value="RHG18005.1"/>
    <property type="molecule type" value="Genomic_DNA"/>
</dbReference>
<dbReference type="PIRSF" id="PIRSF016557">
    <property type="entry name" value="Caps_synth_CpsB"/>
    <property type="match status" value="1"/>
</dbReference>
<dbReference type="Pfam" id="PF19567">
    <property type="entry name" value="CpsB_CapC"/>
    <property type="match status" value="1"/>
</dbReference>
<dbReference type="InterPro" id="IPR016667">
    <property type="entry name" value="Caps_polysacc_synth_CpsB/CapC"/>
</dbReference>
<dbReference type="GO" id="GO:0004725">
    <property type="term" value="F:protein tyrosine phosphatase activity"/>
    <property type="evidence" value="ECO:0007669"/>
    <property type="project" value="UniProtKB-EC"/>
</dbReference>
<dbReference type="Proteomes" id="UP000284220">
    <property type="component" value="Unassembled WGS sequence"/>
</dbReference>
<evidence type="ECO:0000313" key="8">
    <source>
        <dbReference type="Proteomes" id="UP000284220"/>
    </source>
</evidence>
<keyword evidence="3" id="KW-0378">Hydrolase</keyword>
<proteinExistence type="inferred from homology"/>